<accession>A0A6J2TCT0</accession>
<proteinExistence type="predicted"/>
<evidence type="ECO:0000313" key="1">
    <source>
        <dbReference type="Proteomes" id="UP000504634"/>
    </source>
</evidence>
<dbReference type="GeneID" id="115623127"/>
<dbReference type="AlphaFoldDB" id="A0A6J2TCT0"/>
<keyword evidence="1" id="KW-1185">Reference proteome</keyword>
<organism evidence="1 2">
    <name type="scientific">Drosophila lebanonensis</name>
    <name type="common">Fruit fly</name>
    <name type="synonym">Scaptodrosophila lebanonensis</name>
    <dbReference type="NCBI Taxonomy" id="7225"/>
    <lineage>
        <taxon>Eukaryota</taxon>
        <taxon>Metazoa</taxon>
        <taxon>Ecdysozoa</taxon>
        <taxon>Arthropoda</taxon>
        <taxon>Hexapoda</taxon>
        <taxon>Insecta</taxon>
        <taxon>Pterygota</taxon>
        <taxon>Neoptera</taxon>
        <taxon>Endopterygota</taxon>
        <taxon>Diptera</taxon>
        <taxon>Brachycera</taxon>
        <taxon>Muscomorpha</taxon>
        <taxon>Ephydroidea</taxon>
        <taxon>Drosophilidae</taxon>
        <taxon>Scaptodrosophila</taxon>
    </lineage>
</organism>
<reference evidence="2" key="1">
    <citation type="submission" date="2025-08" db="UniProtKB">
        <authorList>
            <consortium name="RefSeq"/>
        </authorList>
    </citation>
    <scope>IDENTIFICATION</scope>
    <source>
        <strain evidence="2">11010-0011.00</strain>
        <tissue evidence="2">Whole body</tissue>
    </source>
</reference>
<dbReference type="RefSeq" id="XP_030373195.1">
    <property type="nucleotide sequence ID" value="XM_030517335.1"/>
</dbReference>
<protein>
    <submittedName>
        <fullName evidence="2">Uncharacterized protein CG13380-like</fullName>
    </submittedName>
</protein>
<dbReference type="Proteomes" id="UP000504634">
    <property type="component" value="Unplaced"/>
</dbReference>
<sequence>MEARVVGKQRSDYSITIHKIVVTSDETKDQLRKDQHQCVCERKRQNFCCLCCRNTFIGRISQRCPVHPEVAYLMDARNCGFCGADVKYLQLKQ</sequence>
<dbReference type="OrthoDB" id="7808876at2759"/>
<gene>
    <name evidence="2" type="primary">LOC115623127</name>
</gene>
<name>A0A6J2TCT0_DROLE</name>
<evidence type="ECO:0000313" key="2">
    <source>
        <dbReference type="RefSeq" id="XP_030373195.1"/>
    </source>
</evidence>